<dbReference type="GO" id="GO:0005737">
    <property type="term" value="C:cytoplasm"/>
    <property type="evidence" value="ECO:0007669"/>
    <property type="project" value="TreeGrafter"/>
</dbReference>
<dbReference type="GO" id="GO:0005634">
    <property type="term" value="C:nucleus"/>
    <property type="evidence" value="ECO:0007669"/>
    <property type="project" value="TreeGrafter"/>
</dbReference>
<accession>A0A1B5L1S8</accession>
<name>A0A1B5L1S8_USTVR</name>
<dbReference type="PANTHER" id="PTHR13931">
    <property type="entry name" value="UBIQUITINATION FACTOR E4"/>
    <property type="match status" value="1"/>
</dbReference>
<dbReference type="InterPro" id="IPR045132">
    <property type="entry name" value="UBE4"/>
</dbReference>
<dbReference type="GO" id="GO:0000209">
    <property type="term" value="P:protein polyubiquitination"/>
    <property type="evidence" value="ECO:0007669"/>
    <property type="project" value="TreeGrafter"/>
</dbReference>
<dbReference type="GO" id="GO:0036503">
    <property type="term" value="P:ERAD pathway"/>
    <property type="evidence" value="ECO:0007669"/>
    <property type="project" value="InterPro"/>
</dbReference>
<evidence type="ECO:0000313" key="1">
    <source>
        <dbReference type="EMBL" id="GAO17403.1"/>
    </source>
</evidence>
<reference evidence="2" key="1">
    <citation type="journal article" date="2016" name="Genome Announc.">
        <title>Genome sequence of Ustilaginoidea virens IPU010, a rice pathogenic fungus causing false smut.</title>
        <authorList>
            <person name="Kumagai T."/>
            <person name="Ishii T."/>
            <person name="Terai G."/>
            <person name="Umemura M."/>
            <person name="Machida M."/>
            <person name="Asai K."/>
        </authorList>
    </citation>
    <scope>NUCLEOTIDE SEQUENCE [LARGE SCALE GENOMIC DNA]</scope>
    <source>
        <strain evidence="2">IPU010</strain>
    </source>
</reference>
<sequence>MTDAQGQRLVFLPNLNQELNDAGEPLKLSVGLLDQAIIEACSNWASDQPLLDYLLPCWKRAVKASNTARTASAQRQEMLVEAKRLCMSNCLFALTMPALYGREPNPQHDTLAPYLLKGVQEDNGLCFDFIREAIKRFDDDEAFPALFNDAMVKLSSQLANLSLGDDYKPHVQVRSTGEGL</sequence>
<evidence type="ECO:0000313" key="2">
    <source>
        <dbReference type="Proteomes" id="UP000054053"/>
    </source>
</evidence>
<dbReference type="Proteomes" id="UP000054053">
    <property type="component" value="Unassembled WGS sequence"/>
</dbReference>
<protein>
    <submittedName>
        <fullName evidence="1">Uncharacterized protein</fullName>
    </submittedName>
</protein>
<organism evidence="1 2">
    <name type="scientific">Ustilaginoidea virens</name>
    <name type="common">Rice false smut fungus</name>
    <name type="synonym">Villosiclava virens</name>
    <dbReference type="NCBI Taxonomy" id="1159556"/>
    <lineage>
        <taxon>Eukaryota</taxon>
        <taxon>Fungi</taxon>
        <taxon>Dikarya</taxon>
        <taxon>Ascomycota</taxon>
        <taxon>Pezizomycotina</taxon>
        <taxon>Sordariomycetes</taxon>
        <taxon>Hypocreomycetidae</taxon>
        <taxon>Hypocreales</taxon>
        <taxon>Clavicipitaceae</taxon>
        <taxon>Ustilaginoidea</taxon>
    </lineage>
</organism>
<dbReference type="AlphaFoldDB" id="A0A1B5L1S8"/>
<dbReference type="GO" id="GO:0034450">
    <property type="term" value="F:ubiquitin-ubiquitin ligase activity"/>
    <property type="evidence" value="ECO:0007669"/>
    <property type="project" value="InterPro"/>
</dbReference>
<dbReference type="PANTHER" id="PTHR13931:SF2">
    <property type="entry name" value="UBIQUITIN CONJUGATION FACTOR E4 B"/>
    <property type="match status" value="1"/>
</dbReference>
<dbReference type="GO" id="GO:0000151">
    <property type="term" value="C:ubiquitin ligase complex"/>
    <property type="evidence" value="ECO:0007669"/>
    <property type="project" value="InterPro"/>
</dbReference>
<gene>
    <name evidence="1" type="ORF">UVI_02024180</name>
</gene>
<comment type="caution">
    <text evidence="1">The sequence shown here is derived from an EMBL/GenBank/DDBJ whole genome shotgun (WGS) entry which is preliminary data.</text>
</comment>
<proteinExistence type="predicted"/>
<dbReference type="EMBL" id="BBTG02000009">
    <property type="protein sequence ID" value="GAO17403.1"/>
    <property type="molecule type" value="Genomic_DNA"/>
</dbReference>